<organism evidence="10 11">
    <name type="scientific">Candida metapsilosis</name>
    <dbReference type="NCBI Taxonomy" id="273372"/>
    <lineage>
        <taxon>Eukaryota</taxon>
        <taxon>Fungi</taxon>
        <taxon>Dikarya</taxon>
        <taxon>Ascomycota</taxon>
        <taxon>Saccharomycotina</taxon>
        <taxon>Pichiomycetes</taxon>
        <taxon>Debaryomycetaceae</taxon>
        <taxon>Candida/Lodderomyces clade</taxon>
        <taxon>Candida</taxon>
    </lineage>
</organism>
<evidence type="ECO:0000256" key="7">
    <source>
        <dbReference type="ARBA" id="ARBA00023242"/>
    </source>
</evidence>
<dbReference type="GO" id="GO:0005737">
    <property type="term" value="C:cytoplasm"/>
    <property type="evidence" value="ECO:0007669"/>
    <property type="project" value="UniProtKB-SubCell"/>
</dbReference>
<keyword evidence="7" id="KW-0539">Nucleus</keyword>
<reference evidence="10 11" key="1">
    <citation type="submission" date="2020-12" db="EMBL/GenBank/DDBJ databases">
        <title>Effect of drift, selection, and recombination on the evolution of hybrid genomes in Candida yeast pathogens.</title>
        <authorList>
            <person name="Mixao V."/>
            <person name="Ksiezopolska E."/>
            <person name="Saus E."/>
            <person name="Boekhout T."/>
            <person name="Gacser A."/>
            <person name="Gabaldon T."/>
        </authorList>
    </citation>
    <scope>NUCLEOTIDE SEQUENCE [LARGE SCALE GENOMIC DNA]</scope>
    <source>
        <strain evidence="10 11">BP57</strain>
    </source>
</reference>
<protein>
    <recommendedName>
        <fullName evidence="5">Restriction of telomere capping protein 4</fullName>
    </recommendedName>
</protein>
<comment type="subcellular location">
    <subcellularLocation>
        <location evidence="3">Cytoplasm</location>
    </subcellularLocation>
    <subcellularLocation>
        <location evidence="2">Nucleus</location>
    </subcellularLocation>
</comment>
<dbReference type="Pfam" id="PF14474">
    <property type="entry name" value="RTC4"/>
    <property type="match status" value="1"/>
</dbReference>
<dbReference type="EMBL" id="JAEOAQ010000005">
    <property type="protein sequence ID" value="KAG5418571.1"/>
    <property type="molecule type" value="Genomic_DNA"/>
</dbReference>
<dbReference type="GeneID" id="93652728"/>
<accession>A0A8H7ZEL4</accession>
<dbReference type="InterPro" id="IPR039024">
    <property type="entry name" value="RTC4"/>
</dbReference>
<dbReference type="InterPro" id="IPR028094">
    <property type="entry name" value="RTC4_C"/>
</dbReference>
<comment type="function">
    <text evidence="1">May be involved in a process influencing telomere capping.</text>
</comment>
<gene>
    <name evidence="10" type="ORF">I9W82_004099</name>
</gene>
<evidence type="ECO:0000256" key="1">
    <source>
        <dbReference type="ARBA" id="ARBA00002738"/>
    </source>
</evidence>
<evidence type="ECO:0000256" key="4">
    <source>
        <dbReference type="ARBA" id="ARBA00009461"/>
    </source>
</evidence>
<evidence type="ECO:0000256" key="6">
    <source>
        <dbReference type="ARBA" id="ARBA00022490"/>
    </source>
</evidence>
<evidence type="ECO:0000259" key="9">
    <source>
        <dbReference type="SMART" id="SM01312"/>
    </source>
</evidence>
<dbReference type="PANTHER" id="PTHR41391:SF1">
    <property type="entry name" value="RESTRICTION OF TELOMERE CAPPING PROTEIN 4"/>
    <property type="match status" value="1"/>
</dbReference>
<dbReference type="OrthoDB" id="128308at2759"/>
<evidence type="ECO:0000256" key="5">
    <source>
        <dbReference type="ARBA" id="ARBA00015162"/>
    </source>
</evidence>
<dbReference type="GO" id="GO:0005634">
    <property type="term" value="C:nucleus"/>
    <property type="evidence" value="ECO:0007669"/>
    <property type="project" value="UniProtKB-SubCell"/>
</dbReference>
<feature type="region of interest" description="Disordered" evidence="8">
    <location>
        <begin position="150"/>
        <end position="171"/>
    </location>
</feature>
<feature type="compositionally biased region" description="Basic residues" evidence="8">
    <location>
        <begin position="11"/>
        <end position="21"/>
    </location>
</feature>
<keyword evidence="11" id="KW-1185">Reference proteome</keyword>
<dbReference type="Proteomes" id="UP000669133">
    <property type="component" value="Unassembled WGS sequence"/>
</dbReference>
<feature type="domain" description="Restriction of telomere capping protein 4 C-terminal" evidence="9">
    <location>
        <begin position="223"/>
        <end position="346"/>
    </location>
</feature>
<dbReference type="SMART" id="SM01312">
    <property type="entry name" value="RTC4"/>
    <property type="match status" value="1"/>
</dbReference>
<evidence type="ECO:0000256" key="8">
    <source>
        <dbReference type="SAM" id="MobiDB-lite"/>
    </source>
</evidence>
<name>A0A8H7ZEL4_9ASCO</name>
<proteinExistence type="inferred from homology"/>
<sequence length="353" mass="40779">MNKPLNSLDQHRKRAPLHKSKVIQSPAFETGLINYPETKEGDNSFINIYSPQKKPSKPGKTYKTLPSKERSKKKKPYVHTNSEEDQKRHGLKNVSNFPVSLSPEKLRNDDDDDDDEFRIIDVNNIKPSPLKNKRKLDLSKIDGLLELSDDEDDRTKRAKRKSSTKSTTSAEPMNLMSAFEEAKYGSKSDILKKYKSRRIPPPIKKRSELLKRAKTHFHVIKLLLQGKEEPSVYYEMAKKCQRKSPHETMTAKEQAKVDWEQFYGGYYGFQRQSIIGKEINNVCKDDLQKSRRNPTISYWSIPSFATHVLANEVIIRMIMEDLKLDYEAAEAFCQESTDYGIVIADKVDMEDDV</sequence>
<evidence type="ECO:0000313" key="10">
    <source>
        <dbReference type="EMBL" id="KAG5418571.1"/>
    </source>
</evidence>
<dbReference type="RefSeq" id="XP_067547687.1">
    <property type="nucleotide sequence ID" value="XM_067693135.1"/>
</dbReference>
<comment type="caution">
    <text evidence="10">The sequence shown here is derived from an EMBL/GenBank/DDBJ whole genome shotgun (WGS) entry which is preliminary data.</text>
</comment>
<dbReference type="PANTHER" id="PTHR41391">
    <property type="entry name" value="RESTRICTION OF TELOMERE CAPPING PROTEIN 4"/>
    <property type="match status" value="1"/>
</dbReference>
<evidence type="ECO:0000256" key="2">
    <source>
        <dbReference type="ARBA" id="ARBA00004123"/>
    </source>
</evidence>
<evidence type="ECO:0000313" key="11">
    <source>
        <dbReference type="Proteomes" id="UP000669133"/>
    </source>
</evidence>
<comment type="similarity">
    <text evidence="4">Belongs to the RTC4 family.</text>
</comment>
<dbReference type="AlphaFoldDB" id="A0A8H7ZEL4"/>
<evidence type="ECO:0000256" key="3">
    <source>
        <dbReference type="ARBA" id="ARBA00004496"/>
    </source>
</evidence>
<feature type="region of interest" description="Disordered" evidence="8">
    <location>
        <begin position="1"/>
        <end position="114"/>
    </location>
</feature>
<keyword evidence="6" id="KW-0963">Cytoplasm</keyword>